<dbReference type="Proteomes" id="UP000064967">
    <property type="component" value="Chromosome"/>
</dbReference>
<dbReference type="STRING" id="1391654.AKJ09_00531"/>
<gene>
    <name evidence="2" type="ORF">AKJ09_00531</name>
</gene>
<dbReference type="AlphaFoldDB" id="A0A0K1PK25"/>
<name>A0A0K1PK25_9BACT</name>
<reference evidence="2 3" key="1">
    <citation type="submission" date="2015-08" db="EMBL/GenBank/DDBJ databases">
        <authorList>
            <person name="Babu N.S."/>
            <person name="Beckwith C.J."/>
            <person name="Beseler K.G."/>
            <person name="Brison A."/>
            <person name="Carone J.V."/>
            <person name="Caskin T.P."/>
            <person name="Diamond M."/>
            <person name="Durham M.E."/>
            <person name="Foxe J.M."/>
            <person name="Go M."/>
            <person name="Henderson B.A."/>
            <person name="Jones I.B."/>
            <person name="McGettigan J.A."/>
            <person name="Micheletti S.J."/>
            <person name="Nasrallah M.E."/>
            <person name="Ortiz D."/>
            <person name="Piller C.R."/>
            <person name="Privatt S.R."/>
            <person name="Schneider S.L."/>
            <person name="Sharp S."/>
            <person name="Smith T.C."/>
            <person name="Stanton J.D."/>
            <person name="Ullery H.E."/>
            <person name="Wilson R.J."/>
            <person name="Serrano M.G."/>
            <person name="Buck G."/>
            <person name="Lee V."/>
            <person name="Wang Y."/>
            <person name="Carvalho R."/>
            <person name="Voegtly L."/>
            <person name="Shi R."/>
            <person name="Duckworth R."/>
            <person name="Johnson A."/>
            <person name="Loviza R."/>
            <person name="Walstead R."/>
            <person name="Shah Z."/>
            <person name="Kiflezghi M."/>
            <person name="Wade K."/>
            <person name="Ball S.L."/>
            <person name="Bradley K.W."/>
            <person name="Asai D.J."/>
            <person name="Bowman C.A."/>
            <person name="Russell D.A."/>
            <person name="Pope W.H."/>
            <person name="Jacobs-Sera D."/>
            <person name="Hendrix R.W."/>
            <person name="Hatfull G.F."/>
        </authorList>
    </citation>
    <scope>NUCLEOTIDE SEQUENCE [LARGE SCALE GENOMIC DNA]</scope>
    <source>
        <strain evidence="2 3">DSM 27648</strain>
    </source>
</reference>
<accession>A0A0K1PK25</accession>
<dbReference type="KEGG" id="llu:AKJ09_00531"/>
<evidence type="ECO:0000256" key="1">
    <source>
        <dbReference type="SAM" id="MobiDB-lite"/>
    </source>
</evidence>
<dbReference type="EMBL" id="CP012333">
    <property type="protein sequence ID" value="AKU93867.1"/>
    <property type="molecule type" value="Genomic_DNA"/>
</dbReference>
<keyword evidence="3" id="KW-1185">Reference proteome</keyword>
<evidence type="ECO:0000313" key="3">
    <source>
        <dbReference type="Proteomes" id="UP000064967"/>
    </source>
</evidence>
<sequence>MKPGLRGCLSESAFRKEILRRLPDDPFADDGAIVITTVISAQGERLRAHIELHDPNEPDAVDQEVFARPDECATLGAAAALAVSLTIQHSRELARTREAPPDESNPTVPHPSELVPEEPSSTPQVPPGPSPVRPIRNVGGAARRPTKLELRTHAVLALGWGLLPDVTPGTLFGASLKRGHWSATLEAGGFLPARSESSRGGGANAWLVFLAAAGCGHLGDAGRLFACGTVTVGDFRAAGTTPLLSRSSESTYVAVGARVGLELPISRPFALVVQLDGTAPVVRQALRIGDELLWKTPVVGGYLSVGVRMSIL</sequence>
<protein>
    <submittedName>
        <fullName evidence="2">Uncharacterized protein</fullName>
    </submittedName>
</protein>
<organism evidence="2 3">
    <name type="scientific">Labilithrix luteola</name>
    <dbReference type="NCBI Taxonomy" id="1391654"/>
    <lineage>
        <taxon>Bacteria</taxon>
        <taxon>Pseudomonadati</taxon>
        <taxon>Myxococcota</taxon>
        <taxon>Polyangia</taxon>
        <taxon>Polyangiales</taxon>
        <taxon>Labilitrichaceae</taxon>
        <taxon>Labilithrix</taxon>
    </lineage>
</organism>
<feature type="region of interest" description="Disordered" evidence="1">
    <location>
        <begin position="94"/>
        <end position="138"/>
    </location>
</feature>
<proteinExistence type="predicted"/>
<evidence type="ECO:0000313" key="2">
    <source>
        <dbReference type="EMBL" id="AKU93867.1"/>
    </source>
</evidence>